<protein>
    <submittedName>
        <fullName evidence="2">Alpha-E domain-containing protein</fullName>
    </submittedName>
</protein>
<proteinExistence type="predicted"/>
<dbReference type="Pfam" id="PF04168">
    <property type="entry name" value="Alpha-E"/>
    <property type="match status" value="1"/>
</dbReference>
<reference evidence="2" key="2">
    <citation type="submission" date="2021-04" db="EMBL/GenBank/DDBJ databases">
        <authorList>
            <person name="Gilroy R."/>
        </authorList>
    </citation>
    <scope>NUCLEOTIDE SEQUENCE</scope>
    <source>
        <strain evidence="2">1068</strain>
    </source>
</reference>
<organism evidence="2 3">
    <name type="scientific">Candidatus Blautia pullicola</name>
    <dbReference type="NCBI Taxonomy" id="2838498"/>
    <lineage>
        <taxon>Bacteria</taxon>
        <taxon>Bacillati</taxon>
        <taxon>Bacillota</taxon>
        <taxon>Clostridia</taxon>
        <taxon>Lachnospirales</taxon>
        <taxon>Lachnospiraceae</taxon>
        <taxon>Blautia</taxon>
    </lineage>
</organism>
<dbReference type="InterPro" id="IPR007296">
    <property type="entry name" value="DUF403"/>
</dbReference>
<evidence type="ECO:0000313" key="2">
    <source>
        <dbReference type="EMBL" id="HIZ65468.1"/>
    </source>
</evidence>
<dbReference type="AlphaFoldDB" id="A0A9D2JSV6"/>
<sequence>MGIISIENTDHLYWLGRYIERVGTTIELFAENYDYTLDSGIGRYDEFCQKLDIPNIYTSREHFIKEYCFGSEDPNSIWSNLMRAYDNAVVLREEISSEALSYIQLAVYALNKARESTSPMIELQEVVDNLLAFWGLTDDCIDDENTRNIIKIGKRVERLDLYARLHMPRTEMLRAVHRLAGRIVRTNLSYNTSRLAELHTLAEAEDIDYRKIVTAVENLLEE</sequence>
<accession>A0A9D2JSV6</accession>
<reference evidence="2" key="1">
    <citation type="journal article" date="2021" name="PeerJ">
        <title>Extensive microbial diversity within the chicken gut microbiome revealed by metagenomics and culture.</title>
        <authorList>
            <person name="Gilroy R."/>
            <person name="Ravi A."/>
            <person name="Getino M."/>
            <person name="Pursley I."/>
            <person name="Horton D.L."/>
            <person name="Alikhan N.F."/>
            <person name="Baker D."/>
            <person name="Gharbi K."/>
            <person name="Hall N."/>
            <person name="Watson M."/>
            <person name="Adriaenssens E.M."/>
            <person name="Foster-Nyarko E."/>
            <person name="Jarju S."/>
            <person name="Secka A."/>
            <person name="Antonio M."/>
            <person name="Oren A."/>
            <person name="Chaudhuri R.R."/>
            <person name="La Ragione R."/>
            <person name="Hildebrand F."/>
            <person name="Pallen M.J."/>
        </authorList>
    </citation>
    <scope>NUCLEOTIDE SEQUENCE</scope>
    <source>
        <strain evidence="2">1068</strain>
    </source>
</reference>
<dbReference type="PANTHER" id="PTHR34595:SF7">
    <property type="entry name" value="SLL1039 PROTEIN"/>
    <property type="match status" value="1"/>
</dbReference>
<comment type="caution">
    <text evidence="2">The sequence shown here is derived from an EMBL/GenBank/DDBJ whole genome shotgun (WGS) entry which is preliminary data.</text>
</comment>
<dbReference type="InterPro" id="IPR051680">
    <property type="entry name" value="ATP-dep_Glu-Cys_Ligase-2"/>
</dbReference>
<feature type="domain" description="DUF403" evidence="1">
    <location>
        <begin position="10"/>
        <end position="171"/>
    </location>
</feature>
<evidence type="ECO:0000259" key="1">
    <source>
        <dbReference type="Pfam" id="PF04168"/>
    </source>
</evidence>
<dbReference type="Proteomes" id="UP000824056">
    <property type="component" value="Unassembled WGS sequence"/>
</dbReference>
<gene>
    <name evidence="2" type="ORF">H9809_06170</name>
</gene>
<name>A0A9D2JSV6_9FIRM</name>
<dbReference type="EMBL" id="DXBG01000150">
    <property type="protein sequence ID" value="HIZ65468.1"/>
    <property type="molecule type" value="Genomic_DNA"/>
</dbReference>
<dbReference type="PANTHER" id="PTHR34595">
    <property type="entry name" value="BLR5612 PROTEIN"/>
    <property type="match status" value="1"/>
</dbReference>
<evidence type="ECO:0000313" key="3">
    <source>
        <dbReference type="Proteomes" id="UP000824056"/>
    </source>
</evidence>